<gene>
    <name evidence="1" type="ORF">UFOPK2171_00653</name>
</gene>
<evidence type="ECO:0000313" key="1">
    <source>
        <dbReference type="EMBL" id="CAB4650998.1"/>
    </source>
</evidence>
<sequence length="146" mass="15629">MRRIIAAGAIVLLLAGCAQSDPFEDLADGACTSALAGVVNNHISGQIDALAENDWELARSFASENFQSNVSIDDFTFIINEQYPMLIENKGYEFNGCNVADRTITQEIDVTSSEQVFTLTYSLTVNGSTLGVESAVITKVASQVAV</sequence>
<protein>
    <submittedName>
        <fullName evidence="1">Unannotated protein</fullName>
    </submittedName>
</protein>
<dbReference type="PROSITE" id="PS51257">
    <property type="entry name" value="PROKAR_LIPOPROTEIN"/>
    <property type="match status" value="1"/>
</dbReference>
<reference evidence="1" key="1">
    <citation type="submission" date="2020-05" db="EMBL/GenBank/DDBJ databases">
        <authorList>
            <person name="Chiriac C."/>
            <person name="Salcher M."/>
            <person name="Ghai R."/>
            <person name="Kavagutti S V."/>
        </authorList>
    </citation>
    <scope>NUCLEOTIDE SEQUENCE</scope>
</reference>
<dbReference type="AlphaFoldDB" id="A0A6J6KPU6"/>
<dbReference type="InterPro" id="IPR032347">
    <property type="entry name" value="DUF4864"/>
</dbReference>
<dbReference type="EMBL" id="CAEZWD010000075">
    <property type="protein sequence ID" value="CAB4650998.1"/>
    <property type="molecule type" value="Genomic_DNA"/>
</dbReference>
<accession>A0A6J6KPU6</accession>
<name>A0A6J6KPU6_9ZZZZ</name>
<proteinExistence type="predicted"/>
<organism evidence="1">
    <name type="scientific">freshwater metagenome</name>
    <dbReference type="NCBI Taxonomy" id="449393"/>
    <lineage>
        <taxon>unclassified sequences</taxon>
        <taxon>metagenomes</taxon>
        <taxon>ecological metagenomes</taxon>
    </lineage>
</organism>
<dbReference type="Pfam" id="PF16156">
    <property type="entry name" value="DUF4864"/>
    <property type="match status" value="1"/>
</dbReference>